<comment type="caution">
    <text evidence="2">The sequence shown here is derived from an EMBL/GenBank/DDBJ whole genome shotgun (WGS) entry which is preliminary data.</text>
</comment>
<feature type="region of interest" description="Disordered" evidence="1">
    <location>
        <begin position="1"/>
        <end position="59"/>
    </location>
</feature>
<sequence>MQQGSLRLVVRPPPKEAESSSHRAEVERPFHPASRCKMVAGGSDATKESEACGSGPPIKQRVCPVERELRHLFSAPLGTKWQPAALMLQRSLGLVVRGPPPNKQRVHPAER</sequence>
<keyword evidence="3" id="KW-1185">Reference proteome</keyword>
<dbReference type="EMBL" id="JANPWB010000006">
    <property type="protein sequence ID" value="KAJ1175696.1"/>
    <property type="molecule type" value="Genomic_DNA"/>
</dbReference>
<name>A0AAV7TH24_PLEWA</name>
<dbReference type="AlphaFoldDB" id="A0AAV7TH24"/>
<proteinExistence type="predicted"/>
<dbReference type="Proteomes" id="UP001066276">
    <property type="component" value="Chromosome 3_2"/>
</dbReference>
<evidence type="ECO:0000313" key="3">
    <source>
        <dbReference type="Proteomes" id="UP001066276"/>
    </source>
</evidence>
<reference evidence="2" key="1">
    <citation type="journal article" date="2022" name="bioRxiv">
        <title>Sequencing and chromosome-scale assembly of the giantPleurodeles waltlgenome.</title>
        <authorList>
            <person name="Brown T."/>
            <person name="Elewa A."/>
            <person name="Iarovenko S."/>
            <person name="Subramanian E."/>
            <person name="Araus A.J."/>
            <person name="Petzold A."/>
            <person name="Susuki M."/>
            <person name="Suzuki K.-i.T."/>
            <person name="Hayashi T."/>
            <person name="Toyoda A."/>
            <person name="Oliveira C."/>
            <person name="Osipova E."/>
            <person name="Leigh N.D."/>
            <person name="Simon A."/>
            <person name="Yun M.H."/>
        </authorList>
    </citation>
    <scope>NUCLEOTIDE SEQUENCE</scope>
    <source>
        <strain evidence="2">20211129_DDA</strain>
        <tissue evidence="2">Liver</tissue>
    </source>
</reference>
<feature type="compositionally biased region" description="Basic and acidic residues" evidence="1">
    <location>
        <begin position="13"/>
        <end position="30"/>
    </location>
</feature>
<organism evidence="2 3">
    <name type="scientific">Pleurodeles waltl</name>
    <name type="common">Iberian ribbed newt</name>
    <dbReference type="NCBI Taxonomy" id="8319"/>
    <lineage>
        <taxon>Eukaryota</taxon>
        <taxon>Metazoa</taxon>
        <taxon>Chordata</taxon>
        <taxon>Craniata</taxon>
        <taxon>Vertebrata</taxon>
        <taxon>Euteleostomi</taxon>
        <taxon>Amphibia</taxon>
        <taxon>Batrachia</taxon>
        <taxon>Caudata</taxon>
        <taxon>Salamandroidea</taxon>
        <taxon>Salamandridae</taxon>
        <taxon>Pleurodelinae</taxon>
        <taxon>Pleurodeles</taxon>
    </lineage>
</organism>
<evidence type="ECO:0000256" key="1">
    <source>
        <dbReference type="SAM" id="MobiDB-lite"/>
    </source>
</evidence>
<accession>A0AAV7TH24</accession>
<protein>
    <submittedName>
        <fullName evidence="2">Uncharacterized protein</fullName>
    </submittedName>
</protein>
<evidence type="ECO:0000313" key="2">
    <source>
        <dbReference type="EMBL" id="KAJ1175696.1"/>
    </source>
</evidence>
<gene>
    <name evidence="2" type="ORF">NDU88_000983</name>
</gene>